<sequence>MRLVTYEAEGRLRPGIWVGGSVVDAYAAGREAGIWSDDNHDGSPEDLLSSRRVLGLDKERLRTLEAAADGLVSRGADGASGVFAAEDVVLGPPVPDPEKIICLGLNYKEHAAEASLEAPAAPMLFAKFRNSLVGQGAPIVLPRASEKVDYEGELAVVIGRRCKEVAQDDALDYVAGYMPFNDVSARDLQLQTSQWMAGKAIDTFAPCGPALVSADEIEDVQALELRTRVNGETVQRTNTSMMIFSVRETIAFISKLMTLEPGDIIATGTPSGVGFKRNPPLLLGEGDIVEVEIEGLGVLHNPVVGPDGLRGGAESQSANVEQKQA</sequence>
<dbReference type="GO" id="GO:0016853">
    <property type="term" value="F:isomerase activity"/>
    <property type="evidence" value="ECO:0007669"/>
    <property type="project" value="UniProtKB-ARBA"/>
</dbReference>
<dbReference type="PANTHER" id="PTHR42796:SF4">
    <property type="entry name" value="FUMARYLACETOACETATE HYDROLASE DOMAIN-CONTAINING PROTEIN 2A"/>
    <property type="match status" value="1"/>
</dbReference>
<gene>
    <name evidence="4" type="ORF">AVDCRST_MAG83-3393</name>
</gene>
<evidence type="ECO:0000313" key="4">
    <source>
        <dbReference type="EMBL" id="CAA9273111.1"/>
    </source>
</evidence>
<dbReference type="GO" id="GO:0019752">
    <property type="term" value="P:carboxylic acid metabolic process"/>
    <property type="evidence" value="ECO:0007669"/>
    <property type="project" value="UniProtKB-ARBA"/>
</dbReference>
<evidence type="ECO:0000259" key="3">
    <source>
        <dbReference type="Pfam" id="PF01557"/>
    </source>
</evidence>
<keyword evidence="2" id="KW-0479">Metal-binding</keyword>
<name>A0A6J4J8F2_9MICC</name>
<dbReference type="GO" id="GO:0016787">
    <property type="term" value="F:hydrolase activity"/>
    <property type="evidence" value="ECO:0007669"/>
    <property type="project" value="UniProtKB-KW"/>
</dbReference>
<dbReference type="FunFam" id="3.90.850.10:FF:000002">
    <property type="entry name" value="2-hydroxyhepta-2,4-diene-1,7-dioate isomerase"/>
    <property type="match status" value="1"/>
</dbReference>
<protein>
    <submittedName>
        <fullName evidence="4">Fumarylacetoacetate hydrolase family protein</fullName>
    </submittedName>
</protein>
<dbReference type="Gene3D" id="3.90.850.10">
    <property type="entry name" value="Fumarylacetoacetase-like, C-terminal domain"/>
    <property type="match status" value="1"/>
</dbReference>
<evidence type="ECO:0000256" key="1">
    <source>
        <dbReference type="ARBA" id="ARBA00010211"/>
    </source>
</evidence>
<accession>A0A6J4J8F2</accession>
<organism evidence="4">
    <name type="scientific">uncultured Arthrobacter sp</name>
    <dbReference type="NCBI Taxonomy" id="114050"/>
    <lineage>
        <taxon>Bacteria</taxon>
        <taxon>Bacillati</taxon>
        <taxon>Actinomycetota</taxon>
        <taxon>Actinomycetes</taxon>
        <taxon>Micrococcales</taxon>
        <taxon>Micrococcaceae</taxon>
        <taxon>Arthrobacter</taxon>
        <taxon>environmental samples</taxon>
    </lineage>
</organism>
<dbReference type="InterPro" id="IPR036663">
    <property type="entry name" value="Fumarylacetoacetase_C_sf"/>
</dbReference>
<dbReference type="InterPro" id="IPR051121">
    <property type="entry name" value="FAH"/>
</dbReference>
<proteinExistence type="inferred from homology"/>
<dbReference type="InterPro" id="IPR011234">
    <property type="entry name" value="Fumarylacetoacetase-like_C"/>
</dbReference>
<evidence type="ECO:0000256" key="2">
    <source>
        <dbReference type="ARBA" id="ARBA00022723"/>
    </source>
</evidence>
<comment type="similarity">
    <text evidence="1">Belongs to the FAH family.</text>
</comment>
<dbReference type="RefSeq" id="WP_294570057.1">
    <property type="nucleotide sequence ID" value="NZ_CADCTE010000183.1"/>
</dbReference>
<dbReference type="PANTHER" id="PTHR42796">
    <property type="entry name" value="FUMARYLACETOACETATE HYDROLASE DOMAIN-CONTAINING PROTEIN 2A-RELATED"/>
    <property type="match status" value="1"/>
</dbReference>
<dbReference type="AlphaFoldDB" id="A0A6J4J8F2"/>
<dbReference type="Pfam" id="PF01557">
    <property type="entry name" value="FAA_hydrolase"/>
    <property type="match status" value="1"/>
</dbReference>
<dbReference type="GO" id="GO:0046872">
    <property type="term" value="F:metal ion binding"/>
    <property type="evidence" value="ECO:0007669"/>
    <property type="project" value="UniProtKB-KW"/>
</dbReference>
<keyword evidence="4" id="KW-0378">Hydrolase</keyword>
<feature type="domain" description="Fumarylacetoacetase-like C-terminal" evidence="3">
    <location>
        <begin position="99"/>
        <end position="304"/>
    </location>
</feature>
<dbReference type="EMBL" id="CADCTE010000183">
    <property type="protein sequence ID" value="CAA9273111.1"/>
    <property type="molecule type" value="Genomic_DNA"/>
</dbReference>
<dbReference type="SUPFAM" id="SSF56529">
    <property type="entry name" value="FAH"/>
    <property type="match status" value="1"/>
</dbReference>
<reference evidence="4" key="1">
    <citation type="submission" date="2020-02" db="EMBL/GenBank/DDBJ databases">
        <authorList>
            <person name="Meier V. D."/>
        </authorList>
    </citation>
    <scope>NUCLEOTIDE SEQUENCE</scope>
    <source>
        <strain evidence="4">AVDCRST_MAG83</strain>
    </source>
</reference>